<dbReference type="STRING" id="1618436.UV59_C0012G0074"/>
<accession>A0A0G1EPN0</accession>
<organism evidence="4 5">
    <name type="scientific">Candidatus Gottesmanbacteria bacterium GW2011_GWA1_43_11</name>
    <dbReference type="NCBI Taxonomy" id="1618436"/>
    <lineage>
        <taxon>Bacteria</taxon>
        <taxon>Candidatus Gottesmaniibacteriota</taxon>
    </lineage>
</organism>
<dbReference type="PROSITE" id="PS51755">
    <property type="entry name" value="OMPR_PHOB"/>
    <property type="match status" value="1"/>
</dbReference>
<dbReference type="Proteomes" id="UP000034543">
    <property type="component" value="Unassembled WGS sequence"/>
</dbReference>
<keyword evidence="1 2" id="KW-0238">DNA-binding</keyword>
<reference evidence="4 5" key="1">
    <citation type="journal article" date="2015" name="Nature">
        <title>rRNA introns, odd ribosomes, and small enigmatic genomes across a large radiation of phyla.</title>
        <authorList>
            <person name="Brown C.T."/>
            <person name="Hug L.A."/>
            <person name="Thomas B.C."/>
            <person name="Sharon I."/>
            <person name="Castelle C.J."/>
            <person name="Singh A."/>
            <person name="Wilkins M.J."/>
            <person name="Williams K.H."/>
            <person name="Banfield J.F."/>
        </authorList>
    </citation>
    <scope>NUCLEOTIDE SEQUENCE [LARGE SCALE GENOMIC DNA]</scope>
</reference>
<dbReference type="SUPFAM" id="SSF46894">
    <property type="entry name" value="C-terminal effector domain of the bipartite response regulators"/>
    <property type="match status" value="1"/>
</dbReference>
<evidence type="ECO:0000256" key="1">
    <source>
        <dbReference type="ARBA" id="ARBA00023125"/>
    </source>
</evidence>
<feature type="DNA-binding region" description="OmpR/PhoB-type" evidence="2">
    <location>
        <begin position="303"/>
        <end position="405"/>
    </location>
</feature>
<dbReference type="InterPro" id="IPR001867">
    <property type="entry name" value="OmpR/PhoB-type_DNA-bd"/>
</dbReference>
<dbReference type="AlphaFoldDB" id="A0A0G1EPN0"/>
<name>A0A0G1EPN0_9BACT</name>
<dbReference type="InterPro" id="IPR016032">
    <property type="entry name" value="Sig_transdc_resp-reg_C-effctor"/>
</dbReference>
<dbReference type="GO" id="GO:0000160">
    <property type="term" value="P:phosphorelay signal transduction system"/>
    <property type="evidence" value="ECO:0007669"/>
    <property type="project" value="InterPro"/>
</dbReference>
<dbReference type="GO" id="GO:0006355">
    <property type="term" value="P:regulation of DNA-templated transcription"/>
    <property type="evidence" value="ECO:0007669"/>
    <property type="project" value="InterPro"/>
</dbReference>
<evidence type="ECO:0000313" key="4">
    <source>
        <dbReference type="EMBL" id="KKS84981.1"/>
    </source>
</evidence>
<dbReference type="CDD" id="cd00383">
    <property type="entry name" value="trans_reg_C"/>
    <property type="match status" value="1"/>
</dbReference>
<dbReference type="EMBL" id="LCFB01000012">
    <property type="protein sequence ID" value="KKS84981.1"/>
    <property type="molecule type" value="Genomic_DNA"/>
</dbReference>
<evidence type="ECO:0000256" key="2">
    <source>
        <dbReference type="PROSITE-ProRule" id="PRU01091"/>
    </source>
</evidence>
<dbReference type="Gene3D" id="1.10.10.10">
    <property type="entry name" value="Winged helix-like DNA-binding domain superfamily/Winged helix DNA-binding domain"/>
    <property type="match status" value="1"/>
</dbReference>
<dbReference type="GO" id="GO:0003677">
    <property type="term" value="F:DNA binding"/>
    <property type="evidence" value="ECO:0007669"/>
    <property type="project" value="UniProtKB-UniRule"/>
</dbReference>
<gene>
    <name evidence="4" type="ORF">UV59_C0012G0074</name>
</gene>
<protein>
    <submittedName>
        <fullName evidence="4">OmpR family two-component response regulator</fullName>
    </submittedName>
</protein>
<comment type="caution">
    <text evidence="4">The sequence shown here is derived from an EMBL/GenBank/DDBJ whole genome shotgun (WGS) entry which is preliminary data.</text>
</comment>
<feature type="domain" description="OmpR/PhoB-type" evidence="3">
    <location>
        <begin position="303"/>
        <end position="405"/>
    </location>
</feature>
<dbReference type="SMART" id="SM00862">
    <property type="entry name" value="Trans_reg_C"/>
    <property type="match status" value="1"/>
</dbReference>
<sequence>MLTHYPYVITDQYKTQAALWLETIKNQENVAILAAPRSDCMMRINQLQEDEVLLQRLNSTLKYSFQTIDVNPLTIEDDQDISEYLVGLFNKDQSLGFTASSLEMWVNHLNKEKKSVVLIIPQADKYLSDTNHHVLGLFTSLIEKYFPIFSFLQVYETNVAHERNDIFTSTRTKLLQNIYYYPLYRENDILLFLSYLEKKWSFELSGELKKELINSCGGYFWLLKESARLIRNGVEDYFKQPSVDLRIRTVFQHLQEGEQKILEKTVFKQNDILPTEEQDKIYLQKVNIMNQDGRCTIKLLSDYIQYRVSGDDLVLLQDKISLNKVPLDYFLSRKEYRILRLLLKDRGSLVTRQQLAEVIWPDHNEEYSDWAIDQLMTRLRKRLESLSLSSTILQSVRGKGYILRK</sequence>
<dbReference type="Pfam" id="PF00486">
    <property type="entry name" value="Trans_reg_C"/>
    <property type="match status" value="1"/>
</dbReference>
<evidence type="ECO:0000313" key="5">
    <source>
        <dbReference type="Proteomes" id="UP000034543"/>
    </source>
</evidence>
<dbReference type="InterPro" id="IPR036388">
    <property type="entry name" value="WH-like_DNA-bd_sf"/>
</dbReference>
<proteinExistence type="predicted"/>
<evidence type="ECO:0000259" key="3">
    <source>
        <dbReference type="PROSITE" id="PS51755"/>
    </source>
</evidence>